<dbReference type="SUPFAM" id="SSF52058">
    <property type="entry name" value="L domain-like"/>
    <property type="match status" value="1"/>
</dbReference>
<organism evidence="11 12">
    <name type="scientific">Oryza rufipogon</name>
    <name type="common">Brownbeard rice</name>
    <name type="synonym">Asian wild rice</name>
    <dbReference type="NCBI Taxonomy" id="4529"/>
    <lineage>
        <taxon>Eukaryota</taxon>
        <taxon>Viridiplantae</taxon>
        <taxon>Streptophyta</taxon>
        <taxon>Embryophyta</taxon>
        <taxon>Tracheophyta</taxon>
        <taxon>Spermatophyta</taxon>
        <taxon>Magnoliopsida</taxon>
        <taxon>Liliopsida</taxon>
        <taxon>Poales</taxon>
        <taxon>Poaceae</taxon>
        <taxon>BOP clade</taxon>
        <taxon>Oryzoideae</taxon>
        <taxon>Oryzeae</taxon>
        <taxon>Oryzinae</taxon>
        <taxon>Oryza</taxon>
    </lineage>
</organism>
<proteinExistence type="inferred from homology"/>
<comment type="similarity">
    <text evidence="1">Belongs to the disease resistance NB-LRR family.</text>
</comment>
<dbReference type="OMA" id="CIRIGCT"/>
<evidence type="ECO:0000313" key="11">
    <source>
        <dbReference type="EnsemblPlants" id="ORUFI01G19040.1"/>
    </source>
</evidence>
<dbReference type="GO" id="GO:0009626">
    <property type="term" value="P:plant-type hypersensitive response"/>
    <property type="evidence" value="ECO:0007669"/>
    <property type="project" value="UniProtKB-ARBA"/>
</dbReference>
<evidence type="ECO:0000259" key="10">
    <source>
        <dbReference type="Pfam" id="PF23598"/>
    </source>
</evidence>
<dbReference type="Gramene" id="ORUFI01G19040.1">
    <property type="protein sequence ID" value="ORUFI01G19040.1"/>
    <property type="gene ID" value="ORUFI01G19040"/>
</dbReference>
<keyword evidence="2" id="KW-0433">Leucine-rich repeat</keyword>
<evidence type="ECO:0000256" key="2">
    <source>
        <dbReference type="ARBA" id="ARBA00022614"/>
    </source>
</evidence>
<feature type="domain" description="Disease resistance protein winged helix" evidence="9">
    <location>
        <begin position="424"/>
        <end position="495"/>
    </location>
</feature>
<keyword evidence="12" id="KW-1185">Reference proteome</keyword>
<accession>A0A0E0MWZ7</accession>
<dbReference type="InterPro" id="IPR036388">
    <property type="entry name" value="WH-like_DNA-bd_sf"/>
</dbReference>
<evidence type="ECO:0000259" key="9">
    <source>
        <dbReference type="Pfam" id="PF23559"/>
    </source>
</evidence>
<dbReference type="InterPro" id="IPR027417">
    <property type="entry name" value="P-loop_NTPase"/>
</dbReference>
<evidence type="ECO:0000256" key="4">
    <source>
        <dbReference type="ARBA" id="ARBA00022741"/>
    </source>
</evidence>
<name>A0A0E0MWZ7_ORYRU</name>
<dbReference type="eggNOG" id="KOG4658">
    <property type="taxonomic scope" value="Eukaryota"/>
</dbReference>
<sequence length="665" mass="76050">MEIDQGPLRGVIMENPPMVSSSTGVVNCLLDKLAKHEARNPELMGSLRCGLEKLKNDFLDKFAAQEEPNTHVNEWMRQAREVSYDIEDWIDGLLPHVLIRRQDLSEHVEEFEALIKDAYYRCIRYKLVPLPKADINYLGKNEIGSSLDINLLKLGKETERVGVYGQEEEGLVKQLVDNDHTKLKVITIVGIEGLGKTTLANKIYKKVHCQFGYCAFVSFCRNQSIQTTLLNIIHQIRRETDDSINNLNEQQIARDLINYLGNKRYLVVIDNVESARVWKAIKCAFPENNLGSRIIATTPLSHVSETCSCQPNNFTHVMEFLSEHDSKRLFLRTIFGSEENCPSEFREAIDGILKVCCGMPLAIIVTAAFFASRSAELAHPKMVEKFISSVEKQYPMLLRIRKIIHISYADLSLPIKSCLLYLSIYPENHIIKKDRLIRRWIAEGFVPQRDKGSSWEIAEIYFVELLKRRLIQPVYRGGSEEIMGCTVHTLIHDFVVSLSDEENFVIQDANINCMPRDVIRRFSIDYKDQNDQDDILASRSMLLNKVRALTIFGVVQKLEPDKISNFKFLRVLELGDSLRLDSINLRSITGLYLLRYLGLGGCHNIHNLPKDIGKLQNLETLDLRQTNVRELPESSNQLKNLVSLLELGGSINHLCQSDNRIEYSE</sequence>
<dbReference type="Gene3D" id="1.10.10.10">
    <property type="entry name" value="Winged helix-like DNA-binding domain superfamily/Winged helix DNA-binding domain"/>
    <property type="match status" value="1"/>
</dbReference>
<evidence type="ECO:0000259" key="8">
    <source>
        <dbReference type="Pfam" id="PF18052"/>
    </source>
</evidence>
<dbReference type="STRING" id="4529.A0A0E0MWZ7"/>
<keyword evidence="6" id="KW-0175">Coiled coil</keyword>
<evidence type="ECO:0000256" key="3">
    <source>
        <dbReference type="ARBA" id="ARBA00022737"/>
    </source>
</evidence>
<dbReference type="EnsemblPlants" id="ORUFI01G19040.1">
    <property type="protein sequence ID" value="ORUFI01G19040.1"/>
    <property type="gene ID" value="ORUFI01G19040"/>
</dbReference>
<dbReference type="Gene3D" id="1.10.8.430">
    <property type="entry name" value="Helical domain of apoptotic protease-activating factors"/>
    <property type="match status" value="1"/>
</dbReference>
<dbReference type="InterPro" id="IPR042197">
    <property type="entry name" value="Apaf_helical"/>
</dbReference>
<dbReference type="Proteomes" id="UP000008022">
    <property type="component" value="Unassembled WGS sequence"/>
</dbReference>
<evidence type="ECO:0000313" key="12">
    <source>
        <dbReference type="Proteomes" id="UP000008022"/>
    </source>
</evidence>
<evidence type="ECO:0000256" key="6">
    <source>
        <dbReference type="ARBA" id="ARBA00023054"/>
    </source>
</evidence>
<dbReference type="InterPro" id="IPR041118">
    <property type="entry name" value="Rx_N"/>
</dbReference>
<feature type="domain" description="Disease resistance R13L4/SHOC-2-like LRR" evidence="10">
    <location>
        <begin position="545"/>
        <end position="645"/>
    </location>
</feature>
<keyword evidence="4" id="KW-0547">Nucleotide-binding</keyword>
<feature type="domain" description="Disease resistance N-terminal" evidence="8">
    <location>
        <begin position="25"/>
        <end position="102"/>
    </location>
</feature>
<keyword evidence="5" id="KW-0611">Plant defense</keyword>
<dbReference type="Pfam" id="PF00931">
    <property type="entry name" value="NB-ARC"/>
    <property type="match status" value="1"/>
</dbReference>
<keyword evidence="3" id="KW-0677">Repeat</keyword>
<dbReference type="GO" id="GO:0042742">
    <property type="term" value="P:defense response to bacterium"/>
    <property type="evidence" value="ECO:0007669"/>
    <property type="project" value="UniProtKB-ARBA"/>
</dbReference>
<dbReference type="Gene3D" id="1.20.5.4130">
    <property type="match status" value="1"/>
</dbReference>
<protein>
    <recommendedName>
        <fullName evidence="13">NB-ARC domain-containing protein</fullName>
    </recommendedName>
</protein>
<reference evidence="11" key="2">
    <citation type="submission" date="2015-06" db="UniProtKB">
        <authorList>
            <consortium name="EnsemblPlants"/>
        </authorList>
    </citation>
    <scope>IDENTIFICATION</scope>
</reference>
<dbReference type="AlphaFoldDB" id="A0A0E0MWZ7"/>
<dbReference type="InterPro" id="IPR002182">
    <property type="entry name" value="NB-ARC"/>
</dbReference>
<dbReference type="InterPro" id="IPR044974">
    <property type="entry name" value="Disease_R_plants"/>
</dbReference>
<dbReference type="PRINTS" id="PR00364">
    <property type="entry name" value="DISEASERSIST"/>
</dbReference>
<dbReference type="HOGENOM" id="CLU_000837_25_4_1"/>
<evidence type="ECO:0008006" key="13">
    <source>
        <dbReference type="Google" id="ProtNLM"/>
    </source>
</evidence>
<evidence type="ECO:0000256" key="1">
    <source>
        <dbReference type="ARBA" id="ARBA00008894"/>
    </source>
</evidence>
<dbReference type="SUPFAM" id="SSF52540">
    <property type="entry name" value="P-loop containing nucleoside triphosphate hydrolases"/>
    <property type="match status" value="1"/>
</dbReference>
<evidence type="ECO:0000259" key="7">
    <source>
        <dbReference type="Pfam" id="PF00931"/>
    </source>
</evidence>
<dbReference type="GO" id="GO:0002758">
    <property type="term" value="P:innate immune response-activating signaling pathway"/>
    <property type="evidence" value="ECO:0007669"/>
    <property type="project" value="UniProtKB-ARBA"/>
</dbReference>
<feature type="domain" description="NB-ARC" evidence="7">
    <location>
        <begin position="169"/>
        <end position="335"/>
    </location>
</feature>
<dbReference type="PANTHER" id="PTHR23155">
    <property type="entry name" value="DISEASE RESISTANCE PROTEIN RP"/>
    <property type="match status" value="1"/>
</dbReference>
<reference evidence="12" key="1">
    <citation type="submission" date="2013-06" db="EMBL/GenBank/DDBJ databases">
        <authorList>
            <person name="Zhao Q."/>
        </authorList>
    </citation>
    <scope>NUCLEOTIDE SEQUENCE</scope>
    <source>
        <strain evidence="12">cv. W1943</strain>
    </source>
</reference>
<dbReference type="PANTHER" id="PTHR23155:SF1122">
    <property type="entry name" value="NB-ARC DOMAIN CONTAINING PROTEIN, EXPRESSED"/>
    <property type="match status" value="1"/>
</dbReference>
<dbReference type="InterPro" id="IPR032675">
    <property type="entry name" value="LRR_dom_sf"/>
</dbReference>
<dbReference type="FunFam" id="1.10.10.10:FF:000322">
    <property type="entry name" value="Probable disease resistance protein At1g63360"/>
    <property type="match status" value="1"/>
</dbReference>
<dbReference type="Pfam" id="PF23598">
    <property type="entry name" value="LRR_14"/>
    <property type="match status" value="1"/>
</dbReference>
<evidence type="ECO:0000256" key="5">
    <source>
        <dbReference type="ARBA" id="ARBA00022821"/>
    </source>
</evidence>
<dbReference type="InterPro" id="IPR055414">
    <property type="entry name" value="LRR_R13L4/SHOC2-like"/>
</dbReference>
<dbReference type="Pfam" id="PF18052">
    <property type="entry name" value="Rx_N"/>
    <property type="match status" value="1"/>
</dbReference>
<dbReference type="Gene3D" id="3.80.10.10">
    <property type="entry name" value="Ribonuclease Inhibitor"/>
    <property type="match status" value="1"/>
</dbReference>
<dbReference type="Gene3D" id="3.40.50.300">
    <property type="entry name" value="P-loop containing nucleotide triphosphate hydrolases"/>
    <property type="match status" value="1"/>
</dbReference>
<dbReference type="GO" id="GO:0043531">
    <property type="term" value="F:ADP binding"/>
    <property type="evidence" value="ECO:0007669"/>
    <property type="project" value="InterPro"/>
</dbReference>
<dbReference type="InterPro" id="IPR058922">
    <property type="entry name" value="WHD_DRP"/>
</dbReference>
<dbReference type="Pfam" id="PF23559">
    <property type="entry name" value="WHD_DRP"/>
    <property type="match status" value="1"/>
</dbReference>